<evidence type="ECO:0000256" key="4">
    <source>
        <dbReference type="ARBA" id="ARBA00023277"/>
    </source>
</evidence>
<keyword evidence="3" id="KW-0146">Chitin degradation</keyword>
<dbReference type="AlphaFoldDB" id="A0A139AJJ5"/>
<evidence type="ECO:0000256" key="9">
    <source>
        <dbReference type="SAM" id="SignalP"/>
    </source>
</evidence>
<dbReference type="InterPro" id="IPR017853">
    <property type="entry name" value="GH"/>
</dbReference>
<dbReference type="SMART" id="SM00636">
    <property type="entry name" value="Glyco_18"/>
    <property type="match status" value="1"/>
</dbReference>
<dbReference type="InterPro" id="IPR050314">
    <property type="entry name" value="Glycosyl_Hydrlase_18"/>
</dbReference>
<feature type="signal peptide" evidence="9">
    <location>
        <begin position="1"/>
        <end position="19"/>
    </location>
</feature>
<dbReference type="STRING" id="1344416.A0A139AJJ5"/>
<sequence length="411" mass="44423">MRLALALCGAVVAASLVHASPLPDLGANLELGAADVSASLSIGRRNNDSPKQGGGVVAFYPNWAMYSRSNISGIDLTGIDTLVWAFWTVLKNGTIVSTDEFADFQAGGNGTIALLNAAKQKYGFKTMLSIGGWSASVNFSAVAVNPVARKTLAEQCVKACQDYGFDGVDLDWEYPGGGGKELNYFSLGDPKFYIELLKDLRAAFGSKYLISIDVSAANKRYDNKLWAYAEIVDWINIMAFDYVGSLQPISGHNSPLYEDKAGDPGNAGFVEQAVYGYLDSGVPAEKLTLLTPFYGKSWNVTSGDNNGLYQIVDVYDADQFYNNLRKNGWLNTSTTAGAGFKKTFWESTQVPTLLRQNSNSSYTFVTYDDPSTIKAKAQLAKSKGFGGVGMWEITQDYQGELLGAMVGGFKN</sequence>
<evidence type="ECO:0000259" key="10">
    <source>
        <dbReference type="PROSITE" id="PS51910"/>
    </source>
</evidence>
<dbReference type="PANTHER" id="PTHR11177:SF317">
    <property type="entry name" value="CHITINASE 12-RELATED"/>
    <property type="match status" value="1"/>
</dbReference>
<dbReference type="InterPro" id="IPR011583">
    <property type="entry name" value="Chitinase_II/V-like_cat"/>
</dbReference>
<keyword evidence="9" id="KW-0732">Signal</keyword>
<keyword evidence="4" id="KW-0119">Carbohydrate metabolism</keyword>
<evidence type="ECO:0000256" key="7">
    <source>
        <dbReference type="RuleBase" id="RU000489"/>
    </source>
</evidence>
<evidence type="ECO:0000313" key="12">
    <source>
        <dbReference type="Proteomes" id="UP000070544"/>
    </source>
</evidence>
<dbReference type="PROSITE" id="PS51910">
    <property type="entry name" value="GH18_2"/>
    <property type="match status" value="1"/>
</dbReference>
<evidence type="ECO:0000256" key="8">
    <source>
        <dbReference type="RuleBase" id="RU004453"/>
    </source>
</evidence>
<dbReference type="Pfam" id="PF00704">
    <property type="entry name" value="Glyco_hydro_18"/>
    <property type="match status" value="1"/>
</dbReference>
<dbReference type="InterPro" id="IPR001223">
    <property type="entry name" value="Glyco_hydro18_cat"/>
</dbReference>
<keyword evidence="6" id="KW-0624">Polysaccharide degradation</keyword>
<dbReference type="PROSITE" id="PS01095">
    <property type="entry name" value="GH18_1"/>
    <property type="match status" value="1"/>
</dbReference>
<dbReference type="GO" id="GO:0000272">
    <property type="term" value="P:polysaccharide catabolic process"/>
    <property type="evidence" value="ECO:0007669"/>
    <property type="project" value="UniProtKB-KW"/>
</dbReference>
<dbReference type="GO" id="GO:0008061">
    <property type="term" value="F:chitin binding"/>
    <property type="evidence" value="ECO:0007669"/>
    <property type="project" value="InterPro"/>
</dbReference>
<dbReference type="EMBL" id="KQ965749">
    <property type="protein sequence ID" value="KXS16929.1"/>
    <property type="molecule type" value="Genomic_DNA"/>
</dbReference>
<dbReference type="GO" id="GO:0005576">
    <property type="term" value="C:extracellular region"/>
    <property type="evidence" value="ECO:0007669"/>
    <property type="project" value="TreeGrafter"/>
</dbReference>
<dbReference type="OrthoDB" id="73875at2759"/>
<dbReference type="GO" id="GO:0008843">
    <property type="term" value="F:endochitinase activity"/>
    <property type="evidence" value="ECO:0007669"/>
    <property type="project" value="UniProtKB-EC"/>
</dbReference>
<feature type="domain" description="GH18" evidence="10">
    <location>
        <begin position="54"/>
        <end position="411"/>
    </location>
</feature>
<proteinExistence type="inferred from homology"/>
<evidence type="ECO:0000256" key="2">
    <source>
        <dbReference type="ARBA" id="ARBA00022801"/>
    </source>
</evidence>
<evidence type="ECO:0000256" key="3">
    <source>
        <dbReference type="ARBA" id="ARBA00023024"/>
    </source>
</evidence>
<dbReference type="GO" id="GO:0006032">
    <property type="term" value="P:chitin catabolic process"/>
    <property type="evidence" value="ECO:0007669"/>
    <property type="project" value="UniProtKB-KW"/>
</dbReference>
<comment type="similarity">
    <text evidence="8">Belongs to the glycosyl hydrolase 18 family.</text>
</comment>
<organism evidence="11 12">
    <name type="scientific">Gonapodya prolifera (strain JEL478)</name>
    <name type="common">Monoblepharis prolifera</name>
    <dbReference type="NCBI Taxonomy" id="1344416"/>
    <lineage>
        <taxon>Eukaryota</taxon>
        <taxon>Fungi</taxon>
        <taxon>Fungi incertae sedis</taxon>
        <taxon>Chytridiomycota</taxon>
        <taxon>Chytridiomycota incertae sedis</taxon>
        <taxon>Monoblepharidomycetes</taxon>
        <taxon>Monoblepharidales</taxon>
        <taxon>Gonapodyaceae</taxon>
        <taxon>Gonapodya</taxon>
    </lineage>
</organism>
<gene>
    <name evidence="11" type="ORF">M427DRAFT_30760</name>
</gene>
<reference evidence="11 12" key="1">
    <citation type="journal article" date="2015" name="Genome Biol. Evol.">
        <title>Phylogenomic analyses indicate that early fungi evolved digesting cell walls of algal ancestors of land plants.</title>
        <authorList>
            <person name="Chang Y."/>
            <person name="Wang S."/>
            <person name="Sekimoto S."/>
            <person name="Aerts A.L."/>
            <person name="Choi C."/>
            <person name="Clum A."/>
            <person name="LaButti K.M."/>
            <person name="Lindquist E.A."/>
            <person name="Yee Ngan C."/>
            <person name="Ohm R.A."/>
            <person name="Salamov A.A."/>
            <person name="Grigoriev I.V."/>
            <person name="Spatafora J.W."/>
            <person name="Berbee M.L."/>
        </authorList>
    </citation>
    <scope>NUCLEOTIDE SEQUENCE [LARGE SCALE GENOMIC DNA]</scope>
    <source>
        <strain evidence="11 12">JEL478</strain>
    </source>
</reference>
<evidence type="ECO:0000256" key="6">
    <source>
        <dbReference type="ARBA" id="ARBA00023326"/>
    </source>
</evidence>
<evidence type="ECO:0000256" key="5">
    <source>
        <dbReference type="ARBA" id="ARBA00023295"/>
    </source>
</evidence>
<accession>A0A139AJJ5</accession>
<keyword evidence="5 7" id="KW-0326">Glycosidase</keyword>
<evidence type="ECO:0000313" key="11">
    <source>
        <dbReference type="EMBL" id="KXS16929.1"/>
    </source>
</evidence>
<keyword evidence="2 7" id="KW-0378">Hydrolase</keyword>
<dbReference type="PANTHER" id="PTHR11177">
    <property type="entry name" value="CHITINASE"/>
    <property type="match status" value="1"/>
</dbReference>
<comment type="catalytic activity">
    <reaction evidence="1">
        <text>Random endo-hydrolysis of N-acetyl-beta-D-glucosaminide (1-&gt;4)-beta-linkages in chitin and chitodextrins.</text>
        <dbReference type="EC" id="3.2.1.14"/>
    </reaction>
</comment>
<dbReference type="Gene3D" id="3.20.20.80">
    <property type="entry name" value="Glycosidases"/>
    <property type="match status" value="2"/>
</dbReference>
<protein>
    <submittedName>
        <fullName evidence="11">Glycoside hydrolase family 18 protein</fullName>
    </submittedName>
</protein>
<dbReference type="SUPFAM" id="SSF51445">
    <property type="entry name" value="(Trans)glycosidases"/>
    <property type="match status" value="1"/>
</dbReference>
<keyword evidence="12" id="KW-1185">Reference proteome</keyword>
<evidence type="ECO:0000256" key="1">
    <source>
        <dbReference type="ARBA" id="ARBA00000822"/>
    </source>
</evidence>
<name>A0A139AJJ5_GONPJ</name>
<feature type="chain" id="PRO_5007296265" evidence="9">
    <location>
        <begin position="20"/>
        <end position="411"/>
    </location>
</feature>
<dbReference type="OMA" id="FIQHCQA"/>
<dbReference type="Proteomes" id="UP000070544">
    <property type="component" value="Unassembled WGS sequence"/>
</dbReference>
<dbReference type="InterPro" id="IPR001579">
    <property type="entry name" value="Glyco_hydro_18_chit_AS"/>
</dbReference>